<dbReference type="GO" id="GO:0004674">
    <property type="term" value="F:protein serine/threonine kinase activity"/>
    <property type="evidence" value="ECO:0007669"/>
    <property type="project" value="UniProtKB-KW"/>
</dbReference>
<gene>
    <name evidence="4" type="ordered locus">Sfla_0202</name>
</gene>
<keyword evidence="1" id="KW-0723">Serine/threonine-protein kinase</keyword>
<dbReference type="PANTHER" id="PTHR35526">
    <property type="entry name" value="ANTI-SIGMA-F FACTOR RSBW-RELATED"/>
    <property type="match status" value="1"/>
</dbReference>
<dbReference type="Pfam" id="PF13581">
    <property type="entry name" value="HATPase_c_2"/>
    <property type="match status" value="1"/>
</dbReference>
<dbReference type="OrthoDB" id="4327509at2"/>
<evidence type="ECO:0000313" key="4">
    <source>
        <dbReference type="EMBL" id="ADW01670.1"/>
    </source>
</evidence>
<evidence type="ECO:0000259" key="3">
    <source>
        <dbReference type="Pfam" id="PF13581"/>
    </source>
</evidence>
<reference evidence="4 5" key="1">
    <citation type="submission" date="2011-01" db="EMBL/GenBank/DDBJ databases">
        <title>Complete sequence of chromosome of Streptomyces flavogriseus ATCC 33331.</title>
        <authorList>
            <consortium name="US DOE Joint Genome Institute"/>
            <person name="Lucas S."/>
            <person name="Copeland A."/>
            <person name="Lapidus A."/>
            <person name="Cheng J.-F."/>
            <person name="Goodwin L."/>
            <person name="Pitluck S."/>
            <person name="Davenport K."/>
            <person name="Detter J.C."/>
            <person name="Han C."/>
            <person name="Tapia R."/>
            <person name="Land M."/>
            <person name="Hauser L."/>
            <person name="Kyrpides N."/>
            <person name="Ivanova N."/>
            <person name="Ovchinnikova G."/>
            <person name="Pagani I."/>
            <person name="Brumm P."/>
            <person name="Mead D."/>
            <person name="Woyke T."/>
        </authorList>
    </citation>
    <scope>NUCLEOTIDE SEQUENCE [LARGE SCALE GENOMIC DNA]</scope>
    <source>
        <strain evidence="5">ATCC 33331 / IAF-45CD</strain>
    </source>
</reference>
<dbReference type="InterPro" id="IPR050267">
    <property type="entry name" value="Anti-sigma-factor_SerPK"/>
</dbReference>
<name>A0A8D3WFD7_STRFA</name>
<dbReference type="EMBL" id="CP002475">
    <property type="protein sequence ID" value="ADW01670.1"/>
    <property type="molecule type" value="Genomic_DNA"/>
</dbReference>
<dbReference type="CDD" id="cd16936">
    <property type="entry name" value="HATPase_RsbW-like"/>
    <property type="match status" value="1"/>
</dbReference>
<dbReference type="SUPFAM" id="SSF55874">
    <property type="entry name" value="ATPase domain of HSP90 chaperone/DNA topoisomerase II/histidine kinase"/>
    <property type="match status" value="1"/>
</dbReference>
<dbReference type="Proteomes" id="UP000002066">
    <property type="component" value="Chromosome"/>
</dbReference>
<evidence type="ECO:0000313" key="5">
    <source>
        <dbReference type="Proteomes" id="UP000002066"/>
    </source>
</evidence>
<organism evidence="4 5">
    <name type="scientific">Streptomyces pratensis (strain ATCC 33331 / IAF-45CD)</name>
    <dbReference type="NCBI Taxonomy" id="591167"/>
    <lineage>
        <taxon>Bacteria</taxon>
        <taxon>Bacillati</taxon>
        <taxon>Actinomycetota</taxon>
        <taxon>Actinomycetes</taxon>
        <taxon>Kitasatosporales</taxon>
        <taxon>Streptomycetaceae</taxon>
        <taxon>Streptomyces</taxon>
    </lineage>
</organism>
<feature type="region of interest" description="Disordered" evidence="2">
    <location>
        <begin position="1"/>
        <end position="27"/>
    </location>
</feature>
<dbReference type="Gene3D" id="3.30.565.10">
    <property type="entry name" value="Histidine kinase-like ATPase, C-terminal domain"/>
    <property type="match status" value="1"/>
</dbReference>
<keyword evidence="1" id="KW-0418">Kinase</keyword>
<proteinExistence type="predicted"/>
<dbReference type="KEGG" id="sfa:Sfla_0202"/>
<accession>A0A8D3WFD7</accession>
<dbReference type="InterPro" id="IPR003594">
    <property type="entry name" value="HATPase_dom"/>
</dbReference>
<sequence>MHEENTPRHGAAALPPRPASGGADPHEELARDLGIDAPGFTTRGLGADPESLRQARAFVRDALECWGLGSCADDVTLVAGELVSNAVCHGIQPTEEHPELPTARLGLACQDGALVCAVNDSSPEVPVLRRAEDWLERGRGLRIIDALSSSWGWSRPTVAGKTVWAVIPVLLGPALHSPTSAVQASARR</sequence>
<evidence type="ECO:0000256" key="2">
    <source>
        <dbReference type="SAM" id="MobiDB-lite"/>
    </source>
</evidence>
<dbReference type="AlphaFoldDB" id="A0A8D3WFD7"/>
<keyword evidence="1" id="KW-0808">Transferase</keyword>
<dbReference type="PANTHER" id="PTHR35526:SF3">
    <property type="entry name" value="ANTI-SIGMA-F FACTOR RSBW"/>
    <property type="match status" value="1"/>
</dbReference>
<evidence type="ECO:0000256" key="1">
    <source>
        <dbReference type="ARBA" id="ARBA00022527"/>
    </source>
</evidence>
<feature type="domain" description="Histidine kinase/HSP90-like ATPase" evidence="3">
    <location>
        <begin position="47"/>
        <end position="166"/>
    </location>
</feature>
<protein>
    <submittedName>
        <fullName evidence="4">Regulatory protein</fullName>
    </submittedName>
</protein>
<dbReference type="InterPro" id="IPR036890">
    <property type="entry name" value="HATPase_C_sf"/>
</dbReference>